<dbReference type="OrthoDB" id="9804872at2"/>
<evidence type="ECO:0000259" key="2">
    <source>
        <dbReference type="SMART" id="SM00460"/>
    </source>
</evidence>
<dbReference type="AlphaFoldDB" id="A0A7U4TJ25"/>
<gene>
    <name evidence="3" type="ORF">HS1_002254</name>
</gene>
<dbReference type="Pfam" id="PF11992">
    <property type="entry name" value="TgpA_N"/>
    <property type="match status" value="1"/>
</dbReference>
<feature type="transmembrane region" description="Helical" evidence="1">
    <location>
        <begin position="155"/>
        <end position="178"/>
    </location>
</feature>
<feature type="transmembrane region" description="Helical" evidence="1">
    <location>
        <begin position="539"/>
        <end position="558"/>
    </location>
</feature>
<name>A0A7U4TJ25_DESA2</name>
<keyword evidence="4" id="KW-1185">Reference proteome</keyword>
<feature type="domain" description="Transglutaminase-like" evidence="2">
    <location>
        <begin position="398"/>
        <end position="468"/>
    </location>
</feature>
<dbReference type="InterPro" id="IPR038765">
    <property type="entry name" value="Papain-like_cys_pep_sf"/>
</dbReference>
<dbReference type="SUPFAM" id="SSF54001">
    <property type="entry name" value="Cysteine proteinases"/>
    <property type="match status" value="1"/>
</dbReference>
<dbReference type="InterPro" id="IPR021878">
    <property type="entry name" value="TgpA_N"/>
</dbReference>
<proteinExistence type="predicted"/>
<dbReference type="PANTHER" id="PTHR42736">
    <property type="entry name" value="PROTEIN-GLUTAMINE GAMMA-GLUTAMYLTRANSFERASE"/>
    <property type="match status" value="1"/>
</dbReference>
<feature type="transmembrane region" description="Helical" evidence="1">
    <location>
        <begin position="5"/>
        <end position="22"/>
    </location>
</feature>
<reference evidence="3 4" key="1">
    <citation type="submission" date="2015-10" db="EMBL/GenBank/DDBJ databases">
        <title>Candidatus Desulfofervidus auxilii, a hydrogenotrophic sulfate-reducing bacterium involved in the thermophilic anaerobic oxidation of methane.</title>
        <authorList>
            <person name="Krukenberg V."/>
            <person name="Richter M."/>
            <person name="Wegener G."/>
        </authorList>
    </citation>
    <scope>NUCLEOTIDE SEQUENCE [LARGE SCALE GENOMIC DNA]</scope>
    <source>
        <strain evidence="3 4">HS1</strain>
    </source>
</reference>
<dbReference type="PANTHER" id="PTHR42736:SF1">
    <property type="entry name" value="PROTEIN-GLUTAMINE GAMMA-GLUTAMYLTRANSFERASE"/>
    <property type="match status" value="1"/>
</dbReference>
<dbReference type="InterPro" id="IPR052901">
    <property type="entry name" value="Bact_TGase-like"/>
</dbReference>
<dbReference type="Proteomes" id="UP000070560">
    <property type="component" value="Chromosome"/>
</dbReference>
<feature type="transmembrane region" description="Helical" evidence="1">
    <location>
        <begin position="52"/>
        <end position="69"/>
    </location>
</feature>
<keyword evidence="1" id="KW-1133">Transmembrane helix</keyword>
<dbReference type="InterPro" id="IPR002931">
    <property type="entry name" value="Transglutaminase-like"/>
</dbReference>
<dbReference type="KEGG" id="daw:HS1_002254"/>
<evidence type="ECO:0000256" key="1">
    <source>
        <dbReference type="SAM" id="Phobius"/>
    </source>
</evidence>
<sequence>MKAKHIPIFSAYMGFLLAILVLKEELPLWFQGICLIFFITILNHLQWRIYPSNLFLNFLAIALILLSFSLPHTDIFMLFLYVLFILILIKFLSPLKPRDLWQVYTLNLFLFSAATFSNFNLSFGFILILFFWITLIGICFLTAQQVTEPAILQRPLFYFASCLSVTAVLVAVLFFAFLPRSPYTFFLGFGLSHKAKTGFTEDIDLNGIQEIRTDNSVAFRAIMSGPLKSPPYWRGMVYDTYQNGRWRIKLKPQKIKPSCPESNIYHQIIFLEPYAGKTLFALNYPFAINITAPRTFSVPSLPNLTFVLNRPIFQRIEYQASSCPIFPVAHLSAQEKLLYLQMPPNLKGPLDKLLQHLVDKKDPPPVIVKKLVNFLQKPPFESRFQIPKIEGEPVLMFLFKTHKGWCEHFASALTLLLRSAGIPARFVGGYYGGTWNTTGNYYLVRQKDAHAWVEYWNGKNWETIDPILPTLEIKKTTYFSFFWKWLDYLRLRWYAYVINYDFAKQKQLFYRLKHYFSPSKNKNYWQVKKPDFEWLRYKWVFFSAVCLGWMGFLIYFLFKQHKSHPFLCLCELLRNYGYSISPNQGGLEIVDMINKKDPELSYMVRRFVEIWYPMRYGRLIKDKTKTRHLKELLKQIRIHLIKQKSIKKPYS</sequence>
<dbReference type="EMBL" id="CP013015">
    <property type="protein sequence ID" value="AMM42040.1"/>
    <property type="molecule type" value="Genomic_DNA"/>
</dbReference>
<dbReference type="RefSeq" id="WP_066065529.1">
    <property type="nucleotide sequence ID" value="NZ_CP013015.1"/>
</dbReference>
<keyword evidence="1" id="KW-0472">Membrane</keyword>
<organism evidence="3 4">
    <name type="scientific">Desulfofervidus auxilii</name>
    <dbReference type="NCBI Taxonomy" id="1621989"/>
    <lineage>
        <taxon>Bacteria</taxon>
        <taxon>Pseudomonadati</taxon>
        <taxon>Thermodesulfobacteriota</taxon>
        <taxon>Candidatus Desulfofervidia</taxon>
        <taxon>Candidatus Desulfofervidales</taxon>
        <taxon>Candidatus Desulfofervidaceae</taxon>
        <taxon>Candidatus Desulfofervidus</taxon>
    </lineage>
</organism>
<evidence type="ECO:0000313" key="4">
    <source>
        <dbReference type="Proteomes" id="UP000070560"/>
    </source>
</evidence>
<dbReference type="Gene3D" id="3.10.620.30">
    <property type="match status" value="1"/>
</dbReference>
<feature type="transmembrane region" description="Helical" evidence="1">
    <location>
        <begin position="75"/>
        <end position="93"/>
    </location>
</feature>
<dbReference type="SMART" id="SM00460">
    <property type="entry name" value="TGc"/>
    <property type="match status" value="1"/>
</dbReference>
<dbReference type="Pfam" id="PF01841">
    <property type="entry name" value="Transglut_core"/>
    <property type="match status" value="1"/>
</dbReference>
<feature type="transmembrane region" description="Helical" evidence="1">
    <location>
        <begin position="28"/>
        <end position="45"/>
    </location>
</feature>
<feature type="transmembrane region" description="Helical" evidence="1">
    <location>
        <begin position="100"/>
        <end position="117"/>
    </location>
</feature>
<accession>A0A7U4TJ25</accession>
<feature type="transmembrane region" description="Helical" evidence="1">
    <location>
        <begin position="123"/>
        <end position="143"/>
    </location>
</feature>
<protein>
    <submittedName>
        <fullName evidence="3">Transglutaminase</fullName>
    </submittedName>
</protein>
<keyword evidence="1" id="KW-0812">Transmembrane</keyword>
<evidence type="ECO:0000313" key="3">
    <source>
        <dbReference type="EMBL" id="AMM42040.1"/>
    </source>
</evidence>